<keyword evidence="3" id="KW-1185">Reference proteome</keyword>
<evidence type="ECO:0008006" key="4">
    <source>
        <dbReference type="Google" id="ProtNLM"/>
    </source>
</evidence>
<evidence type="ECO:0000256" key="1">
    <source>
        <dbReference type="SAM" id="Coils"/>
    </source>
</evidence>
<name>A0ABN4BM34_9MOLU</name>
<proteinExistence type="predicted"/>
<sequence length="252" mass="29273">MLFGGSTVGVLFRGGNQPVSENIKSDLEAKEREIEQLKAEISEKLQSLSSENIKHETGLKEKVEELQELEEKQKELQKLTEDLSKKKGEIQDTKESLRQLKQIQSNYEKTKKQLEAKLQRKESEILKIEKDKSSLETFKDKIQGEKKKIGEEIQQINERIQKVQDLQKLEMIVEGLKKQEVLKTQIKEIQDRERKLLDLRKEAMKGLKDSVTGMLERLVRDLKSKGIVSNGQNSDFQVRLEEVINNWKSTKK</sequence>
<dbReference type="EMBL" id="CP006935">
    <property type="protein sequence ID" value="AHC40526.1"/>
    <property type="molecule type" value="Genomic_DNA"/>
</dbReference>
<dbReference type="Proteomes" id="UP000018745">
    <property type="component" value="Chromosome"/>
</dbReference>
<keyword evidence="1" id="KW-0175">Coiled coil</keyword>
<evidence type="ECO:0000313" key="2">
    <source>
        <dbReference type="EMBL" id="AHC40526.1"/>
    </source>
</evidence>
<gene>
    <name evidence="2" type="ORF">OVS_03975</name>
</gene>
<accession>A0ABN4BM34</accession>
<reference evidence="2 3" key="1">
    <citation type="journal article" date="2014" name="Genome Announc.">
        <title>Complete Genome Sequence of Mycoplasma ovis Strain Michigan, a Hemoplasma of Sheep with Two Distinct 16S rRNA Genes.</title>
        <authorList>
            <person name="Deshuillers P.L."/>
            <person name="Santos A.P."/>
            <person name="do Nascimento N.C."/>
            <person name="Hampel J.A."/>
            <person name="Bergin I.L."/>
            <person name="Dyson M.C."/>
            <person name="Messick J.B."/>
        </authorList>
    </citation>
    <scope>NUCLEOTIDE SEQUENCE [LARGE SCALE GENOMIC DNA]</scope>
    <source>
        <strain evidence="2 3">Michigan</strain>
    </source>
</reference>
<dbReference type="RefSeq" id="WP_024071552.1">
    <property type="nucleotide sequence ID" value="NC_023062.1"/>
</dbReference>
<feature type="coiled-coil region" evidence="1">
    <location>
        <begin position="20"/>
        <end position="202"/>
    </location>
</feature>
<organism evidence="2 3">
    <name type="scientific">Mycoplasma ovis str. Michigan</name>
    <dbReference type="NCBI Taxonomy" id="1415773"/>
    <lineage>
        <taxon>Bacteria</taxon>
        <taxon>Bacillati</taxon>
        <taxon>Mycoplasmatota</taxon>
        <taxon>Mollicutes</taxon>
        <taxon>Mycoplasmataceae</taxon>
        <taxon>Mycoplasma</taxon>
    </lineage>
</organism>
<protein>
    <recommendedName>
        <fullName evidence="4">Chromosome partition protein Smc</fullName>
    </recommendedName>
</protein>
<evidence type="ECO:0000313" key="3">
    <source>
        <dbReference type="Proteomes" id="UP000018745"/>
    </source>
</evidence>